<dbReference type="GeneID" id="34559371"/>
<gene>
    <name evidence="1" type="ORF">CORC01_06220</name>
</gene>
<dbReference type="AlphaFoldDB" id="A0A1G4BAI5"/>
<keyword evidence="2" id="KW-1185">Reference proteome</keyword>
<protein>
    <submittedName>
        <fullName evidence="1">Uncharacterized protein</fullName>
    </submittedName>
</protein>
<sequence length="54" mass="6093">MMAILDQDSSDGKVPRTARLLGKGFRTIKWQIHRYLSDSGIGQQRCLARLVSSM</sequence>
<name>A0A1G4BAI5_9PEZI</name>
<evidence type="ECO:0000313" key="2">
    <source>
        <dbReference type="Proteomes" id="UP000176998"/>
    </source>
</evidence>
<reference evidence="1 2" key="1">
    <citation type="submission" date="2016-09" db="EMBL/GenBank/DDBJ databases">
        <authorList>
            <person name="Capua I."/>
            <person name="De Benedictis P."/>
            <person name="Joannis T."/>
            <person name="Lombin L.H."/>
            <person name="Cattoli G."/>
        </authorList>
    </citation>
    <scope>NUCLEOTIDE SEQUENCE [LARGE SCALE GENOMIC DNA]</scope>
    <source>
        <strain evidence="1 2">IMI 309357</strain>
    </source>
</reference>
<organism evidence="1 2">
    <name type="scientific">Colletotrichum orchidophilum</name>
    <dbReference type="NCBI Taxonomy" id="1209926"/>
    <lineage>
        <taxon>Eukaryota</taxon>
        <taxon>Fungi</taxon>
        <taxon>Dikarya</taxon>
        <taxon>Ascomycota</taxon>
        <taxon>Pezizomycotina</taxon>
        <taxon>Sordariomycetes</taxon>
        <taxon>Hypocreomycetidae</taxon>
        <taxon>Glomerellales</taxon>
        <taxon>Glomerellaceae</taxon>
        <taxon>Colletotrichum</taxon>
    </lineage>
</organism>
<evidence type="ECO:0000313" key="1">
    <source>
        <dbReference type="EMBL" id="OHE98429.1"/>
    </source>
</evidence>
<proteinExistence type="predicted"/>
<comment type="caution">
    <text evidence="1">The sequence shown here is derived from an EMBL/GenBank/DDBJ whole genome shotgun (WGS) entry which is preliminary data.</text>
</comment>
<dbReference type="Proteomes" id="UP000176998">
    <property type="component" value="Unassembled WGS sequence"/>
</dbReference>
<accession>A0A1G4BAI5</accession>
<dbReference type="RefSeq" id="XP_022475578.1">
    <property type="nucleotide sequence ID" value="XM_022617861.1"/>
</dbReference>
<dbReference type="EMBL" id="MJBS01000046">
    <property type="protein sequence ID" value="OHE98429.1"/>
    <property type="molecule type" value="Genomic_DNA"/>
</dbReference>